<dbReference type="AlphaFoldDB" id="A0A9P6UAW4"/>
<organism evidence="2 3">
    <name type="scientific">Actinomortierella ambigua</name>
    <dbReference type="NCBI Taxonomy" id="1343610"/>
    <lineage>
        <taxon>Eukaryota</taxon>
        <taxon>Fungi</taxon>
        <taxon>Fungi incertae sedis</taxon>
        <taxon>Mucoromycota</taxon>
        <taxon>Mortierellomycotina</taxon>
        <taxon>Mortierellomycetes</taxon>
        <taxon>Mortierellales</taxon>
        <taxon>Mortierellaceae</taxon>
        <taxon>Actinomortierella</taxon>
    </lineage>
</organism>
<dbReference type="EMBL" id="JAAAJB010000052">
    <property type="protein sequence ID" value="KAG0268371.1"/>
    <property type="molecule type" value="Genomic_DNA"/>
</dbReference>
<gene>
    <name evidence="2" type="ORF">DFQ27_006863</name>
</gene>
<evidence type="ECO:0000256" key="1">
    <source>
        <dbReference type="SAM" id="MobiDB-lite"/>
    </source>
</evidence>
<reference evidence="2" key="1">
    <citation type="journal article" date="2020" name="Fungal Divers.">
        <title>Resolving the Mortierellaceae phylogeny through synthesis of multi-gene phylogenetics and phylogenomics.</title>
        <authorList>
            <person name="Vandepol N."/>
            <person name="Liber J."/>
            <person name="Desiro A."/>
            <person name="Na H."/>
            <person name="Kennedy M."/>
            <person name="Barry K."/>
            <person name="Grigoriev I.V."/>
            <person name="Miller A.N."/>
            <person name="O'Donnell K."/>
            <person name="Stajich J.E."/>
            <person name="Bonito G."/>
        </authorList>
    </citation>
    <scope>NUCLEOTIDE SEQUENCE</scope>
    <source>
        <strain evidence="2">BC1065</strain>
    </source>
</reference>
<evidence type="ECO:0000313" key="2">
    <source>
        <dbReference type="EMBL" id="KAG0268371.1"/>
    </source>
</evidence>
<dbReference type="Proteomes" id="UP000807716">
    <property type="component" value="Unassembled WGS sequence"/>
</dbReference>
<accession>A0A9P6UAW4</accession>
<proteinExistence type="predicted"/>
<comment type="caution">
    <text evidence="2">The sequence shown here is derived from an EMBL/GenBank/DDBJ whole genome shotgun (WGS) entry which is preliminary data.</text>
</comment>
<evidence type="ECO:0000313" key="3">
    <source>
        <dbReference type="Proteomes" id="UP000807716"/>
    </source>
</evidence>
<sequence length="107" mass="11226">MSNLRSDAAAAGNPTPFSTPADGIKPDSATAAPRSGDQQKSGSGDNLYRTLPIDDPKKNPPSGGHDLRSEFHVGPAMMPGPFMSSMGTNATAFERDQHKDATKAKKD</sequence>
<dbReference type="OrthoDB" id="2383081at2759"/>
<feature type="region of interest" description="Disordered" evidence="1">
    <location>
        <begin position="1"/>
        <end position="107"/>
    </location>
</feature>
<name>A0A9P6UAW4_9FUNG</name>
<feature type="compositionally biased region" description="Basic and acidic residues" evidence="1">
    <location>
        <begin position="93"/>
        <end position="107"/>
    </location>
</feature>
<keyword evidence="3" id="KW-1185">Reference proteome</keyword>
<protein>
    <submittedName>
        <fullName evidence="2">Uncharacterized protein</fullName>
    </submittedName>
</protein>